<proteinExistence type="predicted"/>
<dbReference type="SUPFAM" id="SSF52151">
    <property type="entry name" value="FabD/lysophospholipase-like"/>
    <property type="match status" value="1"/>
</dbReference>
<sequence>MTPATDRWSVLGLGVHTAGFATLDAFEHALSEGTADLAGTVDDRDKAAALAVEQAAGDTTGVPVVRVDRVGAALHRVRDGGAVLCASGDYGAVALRVAPGTRSDAYATLEAAPPGADATPGLAAGAGGEPVAVVRAALCLHHHHLPSARGGVRLWIGSRRTAVVGDVLLSAAARPVRTSWSRATPLALLPVCGRDAADLGRALAGIRDAVAGGADVVDLARQHAGDLPAARLRAVLCVTPTTVARELDRAASTLSAVIGAGADWSSPAGGFCAADPIGPDGGVALVYPGMFSSYAGGSRELLRCFPDVLPALDAVTDDSARHRPEHEAVGLLEGEDTDDVLARTLAAQVSGAAQTDALRGLLPGSRFGALGYSLGEISMAVATGRRSWRARDLGQALDVVASYRAPAPRSWGSRVVLATADDVRRLLPRFPGVHLTHVNTPGEVVIAGDPGRCRALADDLGRPSIATARSHLFHTPLFDSHRMAPLFRGDDDPGWGAEVFTGLRGRLLDGPIRDDLLDGLRSTLDFPRLVRAAYVRGYRYFVEVGAGGTTSTWIATTLRGRPHVAEGVERRGAAGAAGAARLFARLISHGAPIDPAPFLPTHREHP</sequence>
<dbReference type="InterPro" id="IPR052568">
    <property type="entry name" value="PKS-FAS_Synthase"/>
</dbReference>
<dbReference type="PANTHER" id="PTHR43074">
    <property type="entry name" value="OMEGA-3 POLYUNSATURATED FATTY ACID SYNTHASE PFAB-RELATED"/>
    <property type="match status" value="1"/>
</dbReference>
<evidence type="ECO:0000259" key="1">
    <source>
        <dbReference type="SMART" id="SM00827"/>
    </source>
</evidence>
<dbReference type="RefSeq" id="WP_033434562.1">
    <property type="nucleotide sequence ID" value="NZ_CP034550.1"/>
</dbReference>
<evidence type="ECO:0000313" key="2">
    <source>
        <dbReference type="EMBL" id="QFZ18406.1"/>
    </source>
</evidence>
<gene>
    <name evidence="2" type="ORF">EKG83_13755</name>
</gene>
<dbReference type="PANTHER" id="PTHR43074:SF1">
    <property type="entry name" value="BETA-KETOACYL SYNTHASE FAMILY PROTEIN-RELATED"/>
    <property type="match status" value="1"/>
</dbReference>
<dbReference type="AlphaFoldDB" id="A0A5Q0GWA3"/>
<dbReference type="KEGG" id="ssyi:EKG83_13755"/>
<keyword evidence="3" id="KW-1185">Reference proteome</keyword>
<evidence type="ECO:0000313" key="3">
    <source>
        <dbReference type="Proteomes" id="UP000325787"/>
    </source>
</evidence>
<feature type="domain" description="Malonyl-CoA:ACP transacylase (MAT)" evidence="1">
    <location>
        <begin position="286"/>
        <end position="573"/>
    </location>
</feature>
<dbReference type="Gene3D" id="3.30.70.3290">
    <property type="match status" value="1"/>
</dbReference>
<dbReference type="SMART" id="SM00827">
    <property type="entry name" value="PKS_AT"/>
    <property type="match status" value="1"/>
</dbReference>
<accession>A0A5Q0GWA3</accession>
<dbReference type="Proteomes" id="UP000325787">
    <property type="component" value="Chromosome"/>
</dbReference>
<dbReference type="InterPro" id="IPR014043">
    <property type="entry name" value="Acyl_transferase_dom"/>
</dbReference>
<reference evidence="3" key="1">
    <citation type="journal article" date="2021" name="Curr. Microbiol.">
        <title>Complete genome of nocamycin-producing strain Saccharothrix syringae NRRL B-16468 reveals the biosynthetic potential for secondary metabolites.</title>
        <authorList>
            <person name="Mo X."/>
            <person name="Yang S."/>
        </authorList>
    </citation>
    <scope>NUCLEOTIDE SEQUENCE [LARGE SCALE GENOMIC DNA]</scope>
    <source>
        <strain evidence="3">ATCC 51364 / DSM 43886 / JCM 6844 / KCTC 9398 / NBRC 14523 / NRRL B-16468 / INA 2240</strain>
    </source>
</reference>
<dbReference type="InterPro" id="IPR016035">
    <property type="entry name" value="Acyl_Trfase/lysoPLipase"/>
</dbReference>
<dbReference type="EMBL" id="CP034550">
    <property type="protein sequence ID" value="QFZ18406.1"/>
    <property type="molecule type" value="Genomic_DNA"/>
</dbReference>
<organism evidence="2 3">
    <name type="scientific">Saccharothrix syringae</name>
    <name type="common">Nocardiopsis syringae</name>
    <dbReference type="NCBI Taxonomy" id="103733"/>
    <lineage>
        <taxon>Bacteria</taxon>
        <taxon>Bacillati</taxon>
        <taxon>Actinomycetota</taxon>
        <taxon>Actinomycetes</taxon>
        <taxon>Pseudonocardiales</taxon>
        <taxon>Pseudonocardiaceae</taxon>
        <taxon>Saccharothrix</taxon>
    </lineage>
</organism>
<dbReference type="GO" id="GO:0016740">
    <property type="term" value="F:transferase activity"/>
    <property type="evidence" value="ECO:0007669"/>
    <property type="project" value="InterPro"/>
</dbReference>
<dbReference type="OrthoDB" id="9778690at2"/>
<protein>
    <recommendedName>
        <fullName evidence="1">Malonyl-CoA:ACP transacylase (MAT) domain-containing protein</fullName>
    </recommendedName>
</protein>
<dbReference type="InterPro" id="IPR001227">
    <property type="entry name" value="Ac_transferase_dom_sf"/>
</dbReference>
<name>A0A5Q0GWA3_SACSY</name>
<dbReference type="Gene3D" id="3.40.366.10">
    <property type="entry name" value="Malonyl-Coenzyme A Acyl Carrier Protein, domain 2"/>
    <property type="match status" value="1"/>
</dbReference>